<proteinExistence type="predicted"/>
<accession>A0ABU6Z7Y3</accession>
<comment type="caution">
    <text evidence="2">The sequence shown here is derived from an EMBL/GenBank/DDBJ whole genome shotgun (WGS) entry which is preliminary data.</text>
</comment>
<evidence type="ECO:0000313" key="2">
    <source>
        <dbReference type="EMBL" id="MED6218364.1"/>
    </source>
</evidence>
<keyword evidence="3" id="KW-1185">Reference proteome</keyword>
<reference evidence="2 3" key="1">
    <citation type="journal article" date="2023" name="Plants (Basel)">
        <title>Bridging the Gap: Combining Genomics and Transcriptomics Approaches to Understand Stylosanthes scabra, an Orphan Legume from the Brazilian Caatinga.</title>
        <authorList>
            <person name="Ferreira-Neto J.R.C."/>
            <person name="da Silva M.D."/>
            <person name="Binneck E."/>
            <person name="de Melo N.F."/>
            <person name="da Silva R.H."/>
            <person name="de Melo A.L.T.M."/>
            <person name="Pandolfi V."/>
            <person name="Bustamante F.O."/>
            <person name="Brasileiro-Vidal A.C."/>
            <person name="Benko-Iseppon A.M."/>
        </authorList>
    </citation>
    <scope>NUCLEOTIDE SEQUENCE [LARGE SCALE GENOMIC DNA]</scope>
    <source>
        <tissue evidence="2">Leaves</tissue>
    </source>
</reference>
<gene>
    <name evidence="2" type="ORF">PIB30_026203</name>
</gene>
<protein>
    <submittedName>
        <fullName evidence="2">Uncharacterized protein</fullName>
    </submittedName>
</protein>
<dbReference type="Proteomes" id="UP001341840">
    <property type="component" value="Unassembled WGS sequence"/>
</dbReference>
<dbReference type="EMBL" id="JASCZI010271958">
    <property type="protein sequence ID" value="MED6218364.1"/>
    <property type="molecule type" value="Genomic_DNA"/>
</dbReference>
<sequence>NTIGGKSKETEYVEAVDRQNSEEARELEIETVHKSRKTCHHQGGHQQSTYVLHGAI</sequence>
<feature type="non-terminal residue" evidence="2">
    <location>
        <position position="1"/>
    </location>
</feature>
<name>A0ABU6Z7Y3_9FABA</name>
<evidence type="ECO:0000256" key="1">
    <source>
        <dbReference type="SAM" id="MobiDB-lite"/>
    </source>
</evidence>
<organism evidence="2 3">
    <name type="scientific">Stylosanthes scabra</name>
    <dbReference type="NCBI Taxonomy" id="79078"/>
    <lineage>
        <taxon>Eukaryota</taxon>
        <taxon>Viridiplantae</taxon>
        <taxon>Streptophyta</taxon>
        <taxon>Embryophyta</taxon>
        <taxon>Tracheophyta</taxon>
        <taxon>Spermatophyta</taxon>
        <taxon>Magnoliopsida</taxon>
        <taxon>eudicotyledons</taxon>
        <taxon>Gunneridae</taxon>
        <taxon>Pentapetalae</taxon>
        <taxon>rosids</taxon>
        <taxon>fabids</taxon>
        <taxon>Fabales</taxon>
        <taxon>Fabaceae</taxon>
        <taxon>Papilionoideae</taxon>
        <taxon>50 kb inversion clade</taxon>
        <taxon>dalbergioids sensu lato</taxon>
        <taxon>Dalbergieae</taxon>
        <taxon>Pterocarpus clade</taxon>
        <taxon>Stylosanthes</taxon>
    </lineage>
</organism>
<feature type="region of interest" description="Disordered" evidence="1">
    <location>
        <begin position="36"/>
        <end position="56"/>
    </location>
</feature>
<evidence type="ECO:0000313" key="3">
    <source>
        <dbReference type="Proteomes" id="UP001341840"/>
    </source>
</evidence>